<sequence>MSLDFRLGLLEQSGQMSSKVKENIEAIRTFFIDDAGIELIEENGSRFITHVVMALGRIEREEPVEALDDEAFEEFKESDVFEKATDMTDRLVGILSFDIPESEIKYFIINICLILDED</sequence>
<dbReference type="AlphaFoldDB" id="A0A1N6XR32"/>
<dbReference type="EMBL" id="FTMS01000029">
    <property type="protein sequence ID" value="SIR04806.1"/>
    <property type="molecule type" value="Genomic_DNA"/>
</dbReference>
<evidence type="ECO:0000259" key="1">
    <source>
        <dbReference type="PROSITE" id="PS51372"/>
    </source>
</evidence>
<protein>
    <submittedName>
        <fullName evidence="2">PRD domain-containing protein</fullName>
    </submittedName>
</protein>
<dbReference type="Gene3D" id="1.10.1790.10">
    <property type="entry name" value="PRD domain"/>
    <property type="match status" value="1"/>
</dbReference>
<dbReference type="GO" id="GO:0006355">
    <property type="term" value="P:regulation of DNA-templated transcription"/>
    <property type="evidence" value="ECO:0007669"/>
    <property type="project" value="InterPro"/>
</dbReference>
<reference evidence="2 3" key="1">
    <citation type="submission" date="2017-01" db="EMBL/GenBank/DDBJ databases">
        <authorList>
            <person name="Mah S.A."/>
            <person name="Swanson W.J."/>
            <person name="Moy G.W."/>
            <person name="Vacquier V.D."/>
        </authorList>
    </citation>
    <scope>NUCLEOTIDE SEQUENCE [LARGE SCALE GENOMIC DNA]</scope>
    <source>
        <strain evidence="2 3">ASpG1</strain>
    </source>
</reference>
<dbReference type="PROSITE" id="PS51372">
    <property type="entry name" value="PRD_2"/>
    <property type="match status" value="1"/>
</dbReference>
<dbReference type="InterPro" id="IPR011608">
    <property type="entry name" value="PRD"/>
</dbReference>
<feature type="domain" description="PRD" evidence="1">
    <location>
        <begin position="15"/>
        <end position="118"/>
    </location>
</feature>
<proteinExistence type="predicted"/>
<dbReference type="SUPFAM" id="SSF63520">
    <property type="entry name" value="PTS-regulatory domain, PRD"/>
    <property type="match status" value="1"/>
</dbReference>
<evidence type="ECO:0000313" key="3">
    <source>
        <dbReference type="Proteomes" id="UP000186400"/>
    </source>
</evidence>
<evidence type="ECO:0000313" key="2">
    <source>
        <dbReference type="EMBL" id="SIR04806.1"/>
    </source>
</evidence>
<accession>A0A1N6XR32</accession>
<name>A0A1N6XR32_9SPIO</name>
<dbReference type="Pfam" id="PF00874">
    <property type="entry name" value="PRD"/>
    <property type="match status" value="1"/>
</dbReference>
<dbReference type="Proteomes" id="UP000186400">
    <property type="component" value="Unassembled WGS sequence"/>
</dbReference>
<gene>
    <name evidence="2" type="ORF">SAMN05920897_12912</name>
</gene>
<dbReference type="OrthoDB" id="3192572at2"/>
<dbReference type="RefSeq" id="WP_143559270.1">
    <property type="nucleotide sequence ID" value="NZ_FTMS01000029.1"/>
</dbReference>
<keyword evidence="3" id="KW-1185">Reference proteome</keyword>
<organism evidence="2 3">
    <name type="scientific">Alkalispirochaeta americana</name>
    <dbReference type="NCBI Taxonomy" id="159291"/>
    <lineage>
        <taxon>Bacteria</taxon>
        <taxon>Pseudomonadati</taxon>
        <taxon>Spirochaetota</taxon>
        <taxon>Spirochaetia</taxon>
        <taxon>Spirochaetales</taxon>
        <taxon>Spirochaetaceae</taxon>
        <taxon>Alkalispirochaeta</taxon>
    </lineage>
</organism>
<dbReference type="STRING" id="159291.SAMN05920897_12912"/>
<dbReference type="InterPro" id="IPR036634">
    <property type="entry name" value="PRD_sf"/>
</dbReference>